<dbReference type="Proteomes" id="UP000479710">
    <property type="component" value="Unassembled WGS sequence"/>
</dbReference>
<keyword evidence="3" id="KW-1185">Reference proteome</keyword>
<organism evidence="2 3">
    <name type="scientific">Oryza meyeriana var. granulata</name>
    <dbReference type="NCBI Taxonomy" id="110450"/>
    <lineage>
        <taxon>Eukaryota</taxon>
        <taxon>Viridiplantae</taxon>
        <taxon>Streptophyta</taxon>
        <taxon>Embryophyta</taxon>
        <taxon>Tracheophyta</taxon>
        <taxon>Spermatophyta</taxon>
        <taxon>Magnoliopsida</taxon>
        <taxon>Liliopsida</taxon>
        <taxon>Poales</taxon>
        <taxon>Poaceae</taxon>
        <taxon>BOP clade</taxon>
        <taxon>Oryzoideae</taxon>
        <taxon>Oryzeae</taxon>
        <taxon>Oryzinae</taxon>
        <taxon>Oryza</taxon>
        <taxon>Oryza meyeriana</taxon>
    </lineage>
</organism>
<feature type="compositionally biased region" description="Low complexity" evidence="1">
    <location>
        <begin position="91"/>
        <end position="102"/>
    </location>
</feature>
<comment type="caution">
    <text evidence="2">The sequence shown here is derived from an EMBL/GenBank/DDBJ whole genome shotgun (WGS) entry which is preliminary data.</text>
</comment>
<dbReference type="AlphaFoldDB" id="A0A6G1EWM5"/>
<dbReference type="EMBL" id="SPHZ02000002">
    <property type="protein sequence ID" value="KAF0929015.1"/>
    <property type="molecule type" value="Genomic_DNA"/>
</dbReference>
<accession>A0A6G1EWM5</accession>
<protein>
    <submittedName>
        <fullName evidence="2">Uncharacterized protein</fullName>
    </submittedName>
</protein>
<evidence type="ECO:0000313" key="3">
    <source>
        <dbReference type="Proteomes" id="UP000479710"/>
    </source>
</evidence>
<evidence type="ECO:0000256" key="1">
    <source>
        <dbReference type="SAM" id="MobiDB-lite"/>
    </source>
</evidence>
<evidence type="ECO:0000313" key="2">
    <source>
        <dbReference type="EMBL" id="KAF0929015.1"/>
    </source>
</evidence>
<sequence length="129" mass="13399">MPPRAHAAAPGRAAARPVEAASPCHGDVRGKKEKKVEKGMKIGTEGSRDSAEPADRRRRRTAPAASAPQRPAAASPGSQRAATGLRRRGSCPRAGATAPGRARAVRPRPRRSCAVPRACGGLGRKKGEN</sequence>
<proteinExistence type="predicted"/>
<feature type="compositionally biased region" description="Low complexity" evidence="1">
    <location>
        <begin position="62"/>
        <end position="78"/>
    </location>
</feature>
<reference evidence="2 3" key="1">
    <citation type="submission" date="2019-11" db="EMBL/GenBank/DDBJ databases">
        <title>Whole genome sequence of Oryza granulata.</title>
        <authorList>
            <person name="Li W."/>
        </authorList>
    </citation>
    <scope>NUCLEOTIDE SEQUENCE [LARGE SCALE GENOMIC DNA]</scope>
    <source>
        <strain evidence="3">cv. Menghai</strain>
        <tissue evidence="2">Leaf</tissue>
    </source>
</reference>
<feature type="compositionally biased region" description="Basic and acidic residues" evidence="1">
    <location>
        <begin position="26"/>
        <end position="55"/>
    </location>
</feature>
<gene>
    <name evidence="2" type="ORF">E2562_011099</name>
</gene>
<feature type="region of interest" description="Disordered" evidence="1">
    <location>
        <begin position="1"/>
        <end position="129"/>
    </location>
</feature>
<feature type="compositionally biased region" description="Low complexity" evidence="1">
    <location>
        <begin position="1"/>
        <end position="23"/>
    </location>
</feature>
<name>A0A6G1EWM5_9ORYZ</name>